<gene>
    <name evidence="6" type="ORF">NSCI0253_LOCUS13647</name>
</gene>
<keyword evidence="3" id="KW-0175">Coiled coil</keyword>
<accession>A0A7S1F1V0</accession>
<evidence type="ECO:0000256" key="1">
    <source>
        <dbReference type="ARBA" id="ARBA00022443"/>
    </source>
</evidence>
<keyword evidence="1 2" id="KW-0728">SH3 domain</keyword>
<feature type="region of interest" description="Disordered" evidence="4">
    <location>
        <begin position="606"/>
        <end position="630"/>
    </location>
</feature>
<sequence>MAQDHFSDLRIQWAAMVFLCHERSLVASAQSFQFVRAVTVKPHYATDESQLTLAVDDVIYVLEQDETGWWGGHKEGEERTGWFPGVCVQTVVEDSVLSHVCHSQETVVGQTISSGVHVQPLDTTLPVAEEKRSPYAEFPAEVSLSIADEGARSRDTQTLQRDPRLAAEIVALQTELAELHRSNSQVERELAEGARSMAAADARIKTEREKQGALEEDIQSCIESQRLSDAGSDTLRKQLDEERKSAKMQRDIDRHTAEGTKRELVAELERNRASLEGLRSSFDNNFQERSADFSRSLQFVTKDHQERDEEIRELQEALAVKERAAQMLAGTGLFSSDDHPSLTFTSATSRAKDCADANPGFRVPRQTSAGKLDCLDANTGFRVLKHKSEGDMYSLDANTGVQVLKRKSDGDMYSLDANPGFLVHRQKSEDELEGVTFNPRLRSPQNKSACESDCVEANQKIRAPRQKTVVELDCLDANPGFRVPRPKTAVDSASLPVRGRQLNQYGSVADKINIFEKVVSGADGDRAASRVRGRSRSQVSEGRPVSQDPLRLRQNPNVPKPRSAVGGTTHGSATGGHTPPSAPTPSCLRQSSSPFCVEDEFHDHEHIPVMGMSPMRGSGYEQLQQLSQQH</sequence>
<dbReference type="EMBL" id="HBFQ01019464">
    <property type="protein sequence ID" value="CAD8839299.1"/>
    <property type="molecule type" value="Transcribed_RNA"/>
</dbReference>
<reference evidence="6" key="1">
    <citation type="submission" date="2021-01" db="EMBL/GenBank/DDBJ databases">
        <authorList>
            <person name="Corre E."/>
            <person name="Pelletier E."/>
            <person name="Niang G."/>
            <person name="Scheremetjew M."/>
            <person name="Finn R."/>
            <person name="Kale V."/>
            <person name="Holt S."/>
            <person name="Cochrane G."/>
            <person name="Meng A."/>
            <person name="Brown T."/>
            <person name="Cohen L."/>
        </authorList>
    </citation>
    <scope>NUCLEOTIDE SEQUENCE</scope>
</reference>
<dbReference type="PROSITE" id="PS50002">
    <property type="entry name" value="SH3"/>
    <property type="match status" value="1"/>
</dbReference>
<dbReference type="Gene3D" id="2.30.30.40">
    <property type="entry name" value="SH3 Domains"/>
    <property type="match status" value="1"/>
</dbReference>
<name>A0A7S1F1V0_NOCSC</name>
<dbReference type="SUPFAM" id="SSF50044">
    <property type="entry name" value="SH3-domain"/>
    <property type="match status" value="1"/>
</dbReference>
<evidence type="ECO:0000259" key="5">
    <source>
        <dbReference type="PROSITE" id="PS50002"/>
    </source>
</evidence>
<dbReference type="CDD" id="cd00174">
    <property type="entry name" value="SH3"/>
    <property type="match status" value="1"/>
</dbReference>
<proteinExistence type="predicted"/>
<dbReference type="Pfam" id="PF14604">
    <property type="entry name" value="SH3_9"/>
    <property type="match status" value="1"/>
</dbReference>
<dbReference type="InterPro" id="IPR001452">
    <property type="entry name" value="SH3_domain"/>
</dbReference>
<feature type="coiled-coil region" evidence="3">
    <location>
        <begin position="265"/>
        <end position="324"/>
    </location>
</feature>
<evidence type="ECO:0000256" key="2">
    <source>
        <dbReference type="PROSITE-ProRule" id="PRU00192"/>
    </source>
</evidence>
<protein>
    <recommendedName>
        <fullName evidence="5">SH3 domain-containing protein</fullName>
    </recommendedName>
</protein>
<dbReference type="SMART" id="SM00326">
    <property type="entry name" value="SH3"/>
    <property type="match status" value="1"/>
</dbReference>
<evidence type="ECO:0000256" key="4">
    <source>
        <dbReference type="SAM" id="MobiDB-lite"/>
    </source>
</evidence>
<feature type="compositionally biased region" description="Low complexity" evidence="4">
    <location>
        <begin position="563"/>
        <end position="578"/>
    </location>
</feature>
<feature type="domain" description="SH3" evidence="5">
    <location>
        <begin position="32"/>
        <end position="93"/>
    </location>
</feature>
<dbReference type="AlphaFoldDB" id="A0A7S1F1V0"/>
<evidence type="ECO:0000313" key="6">
    <source>
        <dbReference type="EMBL" id="CAD8839299.1"/>
    </source>
</evidence>
<feature type="compositionally biased region" description="Polar residues" evidence="4">
    <location>
        <begin position="621"/>
        <end position="630"/>
    </location>
</feature>
<organism evidence="6">
    <name type="scientific">Noctiluca scintillans</name>
    <name type="common">Sea sparkle</name>
    <name type="synonym">Red tide dinoflagellate</name>
    <dbReference type="NCBI Taxonomy" id="2966"/>
    <lineage>
        <taxon>Eukaryota</taxon>
        <taxon>Sar</taxon>
        <taxon>Alveolata</taxon>
        <taxon>Dinophyceae</taxon>
        <taxon>Noctilucales</taxon>
        <taxon>Noctilucaceae</taxon>
        <taxon>Noctiluca</taxon>
    </lineage>
</organism>
<dbReference type="InterPro" id="IPR036028">
    <property type="entry name" value="SH3-like_dom_sf"/>
</dbReference>
<feature type="region of interest" description="Disordered" evidence="4">
    <location>
        <begin position="522"/>
        <end position="592"/>
    </location>
</feature>
<evidence type="ECO:0000256" key="3">
    <source>
        <dbReference type="SAM" id="Coils"/>
    </source>
</evidence>